<dbReference type="Proteomes" id="UP001165064">
    <property type="component" value="Unassembled WGS sequence"/>
</dbReference>
<comment type="caution">
    <text evidence="1">The sequence shown here is derived from an EMBL/GenBank/DDBJ whole genome shotgun (WGS) entry which is preliminary data.</text>
</comment>
<proteinExistence type="predicted"/>
<name>A0ACB5TXQ2_AMBMO</name>
<protein>
    <submittedName>
        <fullName evidence="1">Unnamed protein product</fullName>
    </submittedName>
</protein>
<sequence length="283" mass="31548">MVFLYQNQVATTEQGITTVWLLATLGNKFSNTKVSKKKIQSLSIPRVCREITNQTIVTKDFPLRQASSLLYGVTLVYKQQMDYNYKEVRLAKQSMIRNFMKIASNPNELLMLSELQQPDSNGNNRTGINNTHSANKVTLLQDDPGFNIQFDIVPDLEEWQNSGRAGPNVTAGSCSSMHAGNTTTLHTANPTIRYDTNDSFNMVFAGNSDELFLGSDGLNLSQEARKTTRKEDDDGMLNFDTDFVFGNDGNAIEINPLTHQETNQDGDVAPFSGTHPSRRNNSH</sequence>
<keyword evidence="2" id="KW-1185">Reference proteome</keyword>
<accession>A0ACB5TXQ2</accession>
<organism evidence="1 2">
    <name type="scientific">Ambrosiozyma monospora</name>
    <name type="common">Yeast</name>
    <name type="synonym">Endomycopsis monosporus</name>
    <dbReference type="NCBI Taxonomy" id="43982"/>
    <lineage>
        <taxon>Eukaryota</taxon>
        <taxon>Fungi</taxon>
        <taxon>Dikarya</taxon>
        <taxon>Ascomycota</taxon>
        <taxon>Saccharomycotina</taxon>
        <taxon>Pichiomycetes</taxon>
        <taxon>Pichiales</taxon>
        <taxon>Pichiaceae</taxon>
        <taxon>Ambrosiozyma</taxon>
    </lineage>
</organism>
<gene>
    <name evidence="1" type="ORF">Amon02_001018700</name>
</gene>
<dbReference type="EMBL" id="BSXS01010027">
    <property type="protein sequence ID" value="GME97221.1"/>
    <property type="molecule type" value="Genomic_DNA"/>
</dbReference>
<evidence type="ECO:0000313" key="1">
    <source>
        <dbReference type="EMBL" id="GME97221.1"/>
    </source>
</evidence>
<evidence type="ECO:0000313" key="2">
    <source>
        <dbReference type="Proteomes" id="UP001165064"/>
    </source>
</evidence>
<reference evidence="1" key="1">
    <citation type="submission" date="2023-04" db="EMBL/GenBank/DDBJ databases">
        <title>Ambrosiozyma monospora NBRC 10751.</title>
        <authorList>
            <person name="Ichikawa N."/>
            <person name="Sato H."/>
            <person name="Tonouchi N."/>
        </authorList>
    </citation>
    <scope>NUCLEOTIDE SEQUENCE</scope>
    <source>
        <strain evidence="1">NBRC 10751</strain>
    </source>
</reference>